<feature type="transmembrane region" description="Helical" evidence="6">
    <location>
        <begin position="182"/>
        <end position="201"/>
    </location>
</feature>
<feature type="region of interest" description="Disordered" evidence="5">
    <location>
        <begin position="534"/>
        <end position="564"/>
    </location>
</feature>
<feature type="domain" description="Major facilitator superfamily (MFS) profile" evidence="7">
    <location>
        <begin position="53"/>
        <end position="491"/>
    </location>
</feature>
<dbReference type="PANTHER" id="PTHR23501">
    <property type="entry name" value="MAJOR FACILITATOR SUPERFAMILY"/>
    <property type="match status" value="1"/>
</dbReference>
<dbReference type="Proteomes" id="UP001322138">
    <property type="component" value="Unassembled WGS sequence"/>
</dbReference>
<accession>A0ABR0FL63</accession>
<feature type="transmembrane region" description="Helical" evidence="6">
    <location>
        <begin position="449"/>
        <end position="467"/>
    </location>
</feature>
<comment type="caution">
    <text evidence="8">The sequence shown here is derived from an EMBL/GenBank/DDBJ whole genome shotgun (WGS) entry which is preliminary data.</text>
</comment>
<dbReference type="PROSITE" id="PS50850">
    <property type="entry name" value="MFS"/>
    <property type="match status" value="1"/>
</dbReference>
<feature type="compositionally biased region" description="Polar residues" evidence="5">
    <location>
        <begin position="553"/>
        <end position="564"/>
    </location>
</feature>
<evidence type="ECO:0000256" key="5">
    <source>
        <dbReference type="SAM" id="MobiDB-lite"/>
    </source>
</evidence>
<name>A0ABR0FL63_9PEZI</name>
<keyword evidence="9" id="KW-1185">Reference proteome</keyword>
<dbReference type="InterPro" id="IPR011701">
    <property type="entry name" value="MFS"/>
</dbReference>
<proteinExistence type="predicted"/>
<dbReference type="SUPFAM" id="SSF103473">
    <property type="entry name" value="MFS general substrate transporter"/>
    <property type="match status" value="1"/>
</dbReference>
<feature type="transmembrane region" description="Helical" evidence="6">
    <location>
        <begin position="506"/>
        <end position="524"/>
    </location>
</feature>
<comment type="subcellular location">
    <subcellularLocation>
        <location evidence="1">Membrane</location>
        <topology evidence="1">Multi-pass membrane protein</topology>
    </subcellularLocation>
</comment>
<gene>
    <name evidence="8" type="ORF">QC761_406490</name>
</gene>
<dbReference type="PANTHER" id="PTHR23501:SF59">
    <property type="entry name" value="MAJOR FACILITATOR SUPERFAMILY (MFS) PROFILE DOMAIN-CONTAINING PROTEIN-RELATED"/>
    <property type="match status" value="1"/>
</dbReference>
<feature type="transmembrane region" description="Helical" evidence="6">
    <location>
        <begin position="241"/>
        <end position="261"/>
    </location>
</feature>
<feature type="transmembrane region" description="Helical" evidence="6">
    <location>
        <begin position="207"/>
        <end position="229"/>
    </location>
</feature>
<sequence length="564" mass="60765">MDKESPSSQTEPFSGRGSIVMLKSTAASIMAVTPTQDGEPGHRRVSRTRRAAIFLFLLLIQFVVHLDMTSVAVAVPDIARDLNATRTEVFSMGTIYYLSATIFQQPVAEISHVVGRKPAFLLVLTFAAAGTVIAGTANSIAVLLAGRAFQGFANAGSVLSAIILTDLVPIQDRAIWLATQNAVTAIGLACGPIIGTAYIRLKSWRMLFFMNLPLLVISAIGLAFLLGFDRPELGIRKNLKSVDWIGIGIFIPSALSFLSPFVMAPTLFPWISVQALVPLASGVIGLATLAVHQRFFARRPMFRPEIFSKQVTVSAILGLTVCGICLNILLFHLVLFWEGVRGYSKMETSVAVLPETVSIPIAALVCGLVMRRTNRIREAVSVGWPLAVLSLSLLWFMDDNTPLPWLVIVNCGVGLAAGILMAALNVSLLAATKRELNGHAIAMGLQARSAGMCLGIAIGTTVFSYTMNQRLRQVGGEMNSEEILRMIEEIKRDPNCRKAIIDALRVLWVICCALSGIVGLYNCVCKFPLLKDPSVEGPGTERVAANGPEKRANSSTVASQDSKV</sequence>
<reference evidence="8 9" key="1">
    <citation type="journal article" date="2023" name="bioRxiv">
        <title>High-quality genome assemblies of four members of thePodospora anserinaspecies complex.</title>
        <authorList>
            <person name="Ament-Velasquez S.L."/>
            <person name="Vogan A.A."/>
            <person name="Wallerman O."/>
            <person name="Hartmann F."/>
            <person name="Gautier V."/>
            <person name="Silar P."/>
            <person name="Giraud T."/>
            <person name="Johannesson H."/>
        </authorList>
    </citation>
    <scope>NUCLEOTIDE SEQUENCE [LARGE SCALE GENOMIC DNA]</scope>
    <source>
        <strain evidence="8 9">CBS 112042</strain>
    </source>
</reference>
<evidence type="ECO:0000256" key="1">
    <source>
        <dbReference type="ARBA" id="ARBA00004141"/>
    </source>
</evidence>
<feature type="transmembrane region" description="Helical" evidence="6">
    <location>
        <begin position="349"/>
        <end position="370"/>
    </location>
</feature>
<evidence type="ECO:0000259" key="7">
    <source>
        <dbReference type="PROSITE" id="PS50850"/>
    </source>
</evidence>
<evidence type="ECO:0000256" key="3">
    <source>
        <dbReference type="ARBA" id="ARBA00022989"/>
    </source>
</evidence>
<keyword evidence="2 6" id="KW-0812">Transmembrane</keyword>
<feature type="transmembrane region" description="Helical" evidence="6">
    <location>
        <begin position="52"/>
        <end position="75"/>
    </location>
</feature>
<evidence type="ECO:0000313" key="9">
    <source>
        <dbReference type="Proteomes" id="UP001322138"/>
    </source>
</evidence>
<protein>
    <recommendedName>
        <fullName evidence="7">Major facilitator superfamily (MFS) profile domain-containing protein</fullName>
    </recommendedName>
</protein>
<evidence type="ECO:0000313" key="8">
    <source>
        <dbReference type="EMBL" id="KAK4643632.1"/>
    </source>
</evidence>
<keyword evidence="4 6" id="KW-0472">Membrane</keyword>
<dbReference type="InterPro" id="IPR020846">
    <property type="entry name" value="MFS_dom"/>
</dbReference>
<keyword evidence="3 6" id="KW-1133">Transmembrane helix</keyword>
<feature type="transmembrane region" description="Helical" evidence="6">
    <location>
        <begin position="311"/>
        <end position="337"/>
    </location>
</feature>
<dbReference type="RefSeq" id="XP_062732608.1">
    <property type="nucleotide sequence ID" value="XM_062878924.1"/>
</dbReference>
<organism evidence="8 9">
    <name type="scientific">Podospora bellae-mahoneyi</name>
    <dbReference type="NCBI Taxonomy" id="2093777"/>
    <lineage>
        <taxon>Eukaryota</taxon>
        <taxon>Fungi</taxon>
        <taxon>Dikarya</taxon>
        <taxon>Ascomycota</taxon>
        <taxon>Pezizomycotina</taxon>
        <taxon>Sordariomycetes</taxon>
        <taxon>Sordariomycetidae</taxon>
        <taxon>Sordariales</taxon>
        <taxon>Podosporaceae</taxon>
        <taxon>Podospora</taxon>
    </lineage>
</organism>
<feature type="transmembrane region" description="Helical" evidence="6">
    <location>
        <begin position="403"/>
        <end position="428"/>
    </location>
</feature>
<dbReference type="Gene3D" id="1.20.1250.20">
    <property type="entry name" value="MFS general substrate transporter like domains"/>
    <property type="match status" value="1"/>
</dbReference>
<dbReference type="EMBL" id="JAFFGZ010000006">
    <property type="protein sequence ID" value="KAK4643632.1"/>
    <property type="molecule type" value="Genomic_DNA"/>
</dbReference>
<feature type="transmembrane region" description="Helical" evidence="6">
    <location>
        <begin position="267"/>
        <end position="291"/>
    </location>
</feature>
<evidence type="ECO:0000256" key="6">
    <source>
        <dbReference type="SAM" id="Phobius"/>
    </source>
</evidence>
<feature type="transmembrane region" description="Helical" evidence="6">
    <location>
        <begin position="121"/>
        <end position="145"/>
    </location>
</feature>
<dbReference type="GeneID" id="87898406"/>
<feature type="transmembrane region" description="Helical" evidence="6">
    <location>
        <begin position="379"/>
        <end position="397"/>
    </location>
</feature>
<evidence type="ECO:0000256" key="2">
    <source>
        <dbReference type="ARBA" id="ARBA00022692"/>
    </source>
</evidence>
<dbReference type="InterPro" id="IPR036259">
    <property type="entry name" value="MFS_trans_sf"/>
</dbReference>
<evidence type="ECO:0000256" key="4">
    <source>
        <dbReference type="ARBA" id="ARBA00023136"/>
    </source>
</evidence>
<dbReference type="Pfam" id="PF07690">
    <property type="entry name" value="MFS_1"/>
    <property type="match status" value="1"/>
</dbReference>